<dbReference type="PANTHER" id="PTHR15858:SF0">
    <property type="entry name" value="IMMEDIATE EARLY RESPONSE 3-INTERACTING PROTEIN 1"/>
    <property type="match status" value="1"/>
</dbReference>
<evidence type="ECO:0000256" key="7">
    <source>
        <dbReference type="ARBA" id="ARBA00024203"/>
    </source>
</evidence>
<dbReference type="GO" id="GO:0005789">
    <property type="term" value="C:endoplasmic reticulum membrane"/>
    <property type="evidence" value="ECO:0007669"/>
    <property type="project" value="TreeGrafter"/>
</dbReference>
<evidence type="ECO:0000256" key="2">
    <source>
        <dbReference type="ARBA" id="ARBA00022448"/>
    </source>
</evidence>
<reference evidence="8" key="3">
    <citation type="submission" date="2024-01" db="EMBL/GenBank/DDBJ databases">
        <authorList>
            <person name="Coelho M.A."/>
            <person name="David-Palma M."/>
            <person name="Shea T."/>
            <person name="Sun S."/>
            <person name="Cuomo C.A."/>
            <person name="Heitman J."/>
        </authorList>
    </citation>
    <scope>NUCLEOTIDE SEQUENCE</scope>
    <source>
        <strain evidence="8">CBS 7841</strain>
    </source>
</reference>
<dbReference type="AlphaFoldDB" id="A0A1E3IG10"/>
<reference evidence="8" key="2">
    <citation type="journal article" date="2022" name="Elife">
        <title>Obligate sexual reproduction of a homothallic fungus closely related to the Cryptococcus pathogenic species complex.</title>
        <authorList>
            <person name="Passer A.R."/>
            <person name="Clancey S.A."/>
            <person name="Shea T."/>
            <person name="David-Palma M."/>
            <person name="Averette A.F."/>
            <person name="Boekhout T."/>
            <person name="Porcel B.M."/>
            <person name="Nowrousian M."/>
            <person name="Cuomo C.A."/>
            <person name="Sun S."/>
            <person name="Heitman J."/>
            <person name="Coelho M.A."/>
        </authorList>
    </citation>
    <scope>NUCLEOTIDE SEQUENCE</scope>
    <source>
        <strain evidence="8">CBS 7841</strain>
    </source>
</reference>
<keyword evidence="9" id="KW-1185">Reference proteome</keyword>
<dbReference type="GO" id="GO:0015031">
    <property type="term" value="P:protein transport"/>
    <property type="evidence" value="ECO:0007669"/>
    <property type="project" value="UniProtKB-KW"/>
</dbReference>
<keyword evidence="4" id="KW-0653">Protein transport</keyword>
<keyword evidence="2" id="KW-0813">Transport</keyword>
<dbReference type="Pfam" id="PF08571">
    <property type="entry name" value="Yos1"/>
    <property type="match status" value="1"/>
</dbReference>
<evidence type="ECO:0000256" key="4">
    <source>
        <dbReference type="ARBA" id="ARBA00022927"/>
    </source>
</evidence>
<dbReference type="VEuPathDB" id="FungiDB:L203_03296"/>
<dbReference type="Proteomes" id="UP000094043">
    <property type="component" value="Chromosome 5"/>
</dbReference>
<dbReference type="GeneID" id="91088570"/>
<dbReference type="GO" id="GO:0006888">
    <property type="term" value="P:endoplasmic reticulum to Golgi vesicle-mediated transport"/>
    <property type="evidence" value="ECO:0007669"/>
    <property type="project" value="TreeGrafter"/>
</dbReference>
<organism evidence="8 9">
    <name type="scientific">Cryptococcus depauperatus CBS 7841</name>
    <dbReference type="NCBI Taxonomy" id="1295531"/>
    <lineage>
        <taxon>Eukaryota</taxon>
        <taxon>Fungi</taxon>
        <taxon>Dikarya</taxon>
        <taxon>Basidiomycota</taxon>
        <taxon>Agaricomycotina</taxon>
        <taxon>Tremellomycetes</taxon>
        <taxon>Tremellales</taxon>
        <taxon>Cryptococcaceae</taxon>
        <taxon>Cryptococcus</taxon>
    </lineage>
</organism>
<evidence type="ECO:0000256" key="5">
    <source>
        <dbReference type="ARBA" id="ARBA00022989"/>
    </source>
</evidence>
<dbReference type="RefSeq" id="XP_066069844.1">
    <property type="nucleotide sequence ID" value="XM_066213747.1"/>
</dbReference>
<accession>A0A1E3IG10</accession>
<comment type="similarity">
    <text evidence="7">Belongs to the YOS1 family.</text>
</comment>
<reference evidence="8" key="1">
    <citation type="submission" date="2016-06" db="EMBL/GenBank/DDBJ databases">
        <authorList>
            <person name="Cuomo C."/>
            <person name="Litvintseva A."/>
            <person name="Heitman J."/>
            <person name="Chen Y."/>
            <person name="Sun S."/>
            <person name="Springer D."/>
            <person name="Dromer F."/>
            <person name="Young S."/>
            <person name="Zeng Q."/>
            <person name="Chapman S."/>
            <person name="Gujja S."/>
            <person name="Saif S."/>
            <person name="Birren B."/>
        </authorList>
    </citation>
    <scope>NUCLEOTIDE SEQUENCE</scope>
    <source>
        <strain evidence="8">CBS 7841</strain>
    </source>
</reference>
<dbReference type="OrthoDB" id="15356at2759"/>
<dbReference type="PANTHER" id="PTHR15858">
    <property type="entry name" value="IMMEDIATE EARLY RESPONSE 3-INTERACTING PROTEIN 1"/>
    <property type="match status" value="1"/>
</dbReference>
<evidence type="ECO:0000256" key="3">
    <source>
        <dbReference type="ARBA" id="ARBA00022692"/>
    </source>
</evidence>
<name>A0A1E3IG10_9TREE</name>
<dbReference type="EMBL" id="CP143788">
    <property type="protein sequence ID" value="WVN89144.1"/>
    <property type="molecule type" value="Genomic_DNA"/>
</dbReference>
<comment type="subcellular location">
    <subcellularLocation>
        <location evidence="1">Membrane</location>
    </subcellularLocation>
</comment>
<dbReference type="GO" id="GO:0030134">
    <property type="term" value="C:COPII-coated ER to Golgi transport vesicle"/>
    <property type="evidence" value="ECO:0007669"/>
    <property type="project" value="TreeGrafter"/>
</dbReference>
<evidence type="ECO:0000313" key="8">
    <source>
        <dbReference type="EMBL" id="WVN89144.1"/>
    </source>
</evidence>
<gene>
    <name evidence="8" type="ORF">L203_104360</name>
</gene>
<evidence type="ECO:0000256" key="1">
    <source>
        <dbReference type="ARBA" id="ARBA00004370"/>
    </source>
</evidence>
<sequence>MVWGYFGSLLYIGLLFTNAIAILSEERFLARIGWSTRSPPTANSGFGHSPNPQLYDARGTFGEPAGGEGVSVKAKVINLIGATRTLMRIPLIVVNSVIIVYEVILG</sequence>
<keyword evidence="3" id="KW-0812">Transmembrane</keyword>
<dbReference type="KEGG" id="cdep:91088570"/>
<proteinExistence type="inferred from homology"/>
<evidence type="ECO:0000313" key="9">
    <source>
        <dbReference type="Proteomes" id="UP000094043"/>
    </source>
</evidence>
<evidence type="ECO:0000256" key="6">
    <source>
        <dbReference type="ARBA" id="ARBA00023136"/>
    </source>
</evidence>
<dbReference type="GO" id="GO:0000139">
    <property type="term" value="C:Golgi membrane"/>
    <property type="evidence" value="ECO:0007669"/>
    <property type="project" value="TreeGrafter"/>
</dbReference>
<keyword evidence="6" id="KW-0472">Membrane</keyword>
<protein>
    <submittedName>
        <fullName evidence="8">Uncharacterized protein</fullName>
    </submittedName>
</protein>
<keyword evidence="5" id="KW-1133">Transmembrane helix</keyword>
<dbReference type="InterPro" id="IPR013880">
    <property type="entry name" value="Yos1"/>
</dbReference>